<feature type="binding site" evidence="9">
    <location>
        <position position="73"/>
    </location>
    <ligand>
        <name>4-amino-2-methyl-5-(diphosphooxymethyl)pyrimidine</name>
        <dbReference type="ChEBI" id="CHEBI:57841"/>
    </ligand>
</feature>
<evidence type="ECO:0000256" key="2">
    <source>
        <dbReference type="ARBA" id="ARBA00022679"/>
    </source>
</evidence>
<keyword evidence="2 9" id="KW-0808">Transferase</keyword>
<reference evidence="13 14" key="1">
    <citation type="submission" date="2020-08" db="EMBL/GenBank/DDBJ databases">
        <title>Genomic Encyclopedia of Type Strains, Phase IV (KMG-IV): sequencing the most valuable type-strain genomes for metagenomic binning, comparative biology and taxonomic classification.</title>
        <authorList>
            <person name="Goeker M."/>
        </authorList>
    </citation>
    <scope>NUCLEOTIDE SEQUENCE [LARGE SCALE GENOMIC DNA]</scope>
    <source>
        <strain evidence="13 14">DSM 10633</strain>
    </source>
</reference>
<comment type="caution">
    <text evidence="13">The sequence shown here is derived from an EMBL/GenBank/DDBJ whole genome shotgun (WGS) entry which is preliminary data.</text>
</comment>
<keyword evidence="14" id="KW-1185">Reference proteome</keyword>
<comment type="catalytic activity">
    <reaction evidence="7 9 10">
        <text>2-(2-carboxy-4-methylthiazol-5-yl)ethyl phosphate + 4-amino-2-methyl-5-(diphosphooxymethyl)pyrimidine + 2 H(+) = thiamine phosphate + CO2 + diphosphate</text>
        <dbReference type="Rhea" id="RHEA:47848"/>
        <dbReference type="ChEBI" id="CHEBI:15378"/>
        <dbReference type="ChEBI" id="CHEBI:16526"/>
        <dbReference type="ChEBI" id="CHEBI:33019"/>
        <dbReference type="ChEBI" id="CHEBI:37575"/>
        <dbReference type="ChEBI" id="CHEBI:57841"/>
        <dbReference type="ChEBI" id="CHEBI:62890"/>
        <dbReference type="EC" id="2.5.1.3"/>
    </reaction>
</comment>
<evidence type="ECO:0000313" key="14">
    <source>
        <dbReference type="Proteomes" id="UP000557217"/>
    </source>
</evidence>
<dbReference type="GO" id="GO:0005737">
    <property type="term" value="C:cytoplasm"/>
    <property type="evidence" value="ECO:0007669"/>
    <property type="project" value="TreeGrafter"/>
</dbReference>
<evidence type="ECO:0000256" key="8">
    <source>
        <dbReference type="ARBA" id="ARBA00047883"/>
    </source>
</evidence>
<accession>A0A840PRY9</accession>
<comment type="similarity">
    <text evidence="9 10">Belongs to the thiamine-phosphate synthase family.</text>
</comment>
<evidence type="ECO:0000256" key="11">
    <source>
        <dbReference type="RuleBase" id="RU004253"/>
    </source>
</evidence>
<comment type="catalytic activity">
    <reaction evidence="6 9 10">
        <text>4-methyl-5-(2-phosphooxyethyl)-thiazole + 4-amino-2-methyl-5-(diphosphooxymethyl)pyrimidine + H(+) = thiamine phosphate + diphosphate</text>
        <dbReference type="Rhea" id="RHEA:22328"/>
        <dbReference type="ChEBI" id="CHEBI:15378"/>
        <dbReference type="ChEBI" id="CHEBI:33019"/>
        <dbReference type="ChEBI" id="CHEBI:37575"/>
        <dbReference type="ChEBI" id="CHEBI:57841"/>
        <dbReference type="ChEBI" id="CHEBI:58296"/>
        <dbReference type="EC" id="2.5.1.3"/>
    </reaction>
</comment>
<dbReference type="InterPro" id="IPR034291">
    <property type="entry name" value="TMP_synthase"/>
</dbReference>
<protein>
    <recommendedName>
        <fullName evidence="9">Thiamine-phosphate synthase</fullName>
        <shortName evidence="9">TP synthase</shortName>
        <shortName evidence="9">TPS</shortName>
        <ecNumber evidence="9">2.5.1.3</ecNumber>
    </recommendedName>
    <alternativeName>
        <fullName evidence="9">Thiamine-phosphate pyrophosphorylase</fullName>
        <shortName evidence="9">TMP pyrophosphorylase</shortName>
        <shortName evidence="9">TMP-PPase</shortName>
    </alternativeName>
</protein>
<comment type="function">
    <text evidence="9">Condenses 4-methyl-5-(beta-hydroxyethyl)thiazole monophosphate (THZ-P) and 2-methyl-4-amino-5-hydroxymethyl pyrimidine pyrophosphate (HMP-PP) to form thiamine monophosphate (TMP).</text>
</comment>
<dbReference type="Pfam" id="PF02581">
    <property type="entry name" value="TMP-TENI"/>
    <property type="match status" value="1"/>
</dbReference>
<evidence type="ECO:0000256" key="10">
    <source>
        <dbReference type="RuleBase" id="RU003826"/>
    </source>
</evidence>
<dbReference type="Gene3D" id="3.20.20.70">
    <property type="entry name" value="Aldolase class I"/>
    <property type="match status" value="1"/>
</dbReference>
<dbReference type="NCBIfam" id="TIGR00693">
    <property type="entry name" value="thiE"/>
    <property type="match status" value="1"/>
</dbReference>
<dbReference type="Proteomes" id="UP000557217">
    <property type="component" value="Unassembled WGS sequence"/>
</dbReference>
<feature type="binding site" evidence="9">
    <location>
        <begin position="38"/>
        <end position="42"/>
    </location>
    <ligand>
        <name>4-amino-2-methyl-5-(diphosphooxymethyl)pyrimidine</name>
        <dbReference type="ChEBI" id="CHEBI:57841"/>
    </ligand>
</feature>
<gene>
    <name evidence="9" type="primary">thiE</name>
    <name evidence="13" type="ORF">HNR36_001149</name>
</gene>
<evidence type="ECO:0000256" key="3">
    <source>
        <dbReference type="ARBA" id="ARBA00022723"/>
    </source>
</evidence>
<comment type="cofactor">
    <cofactor evidence="9">
        <name>Mg(2+)</name>
        <dbReference type="ChEBI" id="CHEBI:18420"/>
    </cofactor>
    <text evidence="9">Binds 1 Mg(2+) ion per subunit.</text>
</comment>
<feature type="binding site" evidence="9">
    <location>
        <begin position="137"/>
        <end position="139"/>
    </location>
    <ligand>
        <name>2-[(2R,5Z)-2-carboxy-4-methylthiazol-5(2H)-ylidene]ethyl phosphate</name>
        <dbReference type="ChEBI" id="CHEBI:62899"/>
    </ligand>
</feature>
<comment type="catalytic activity">
    <reaction evidence="8 9 10">
        <text>2-[(2R,5Z)-2-carboxy-4-methylthiazol-5(2H)-ylidene]ethyl phosphate + 4-amino-2-methyl-5-(diphosphooxymethyl)pyrimidine + 2 H(+) = thiamine phosphate + CO2 + diphosphate</text>
        <dbReference type="Rhea" id="RHEA:47844"/>
        <dbReference type="ChEBI" id="CHEBI:15378"/>
        <dbReference type="ChEBI" id="CHEBI:16526"/>
        <dbReference type="ChEBI" id="CHEBI:33019"/>
        <dbReference type="ChEBI" id="CHEBI:37575"/>
        <dbReference type="ChEBI" id="CHEBI:57841"/>
        <dbReference type="ChEBI" id="CHEBI:62899"/>
        <dbReference type="EC" id="2.5.1.3"/>
    </reaction>
</comment>
<dbReference type="InterPro" id="IPR013785">
    <property type="entry name" value="Aldolase_TIM"/>
</dbReference>
<dbReference type="InterPro" id="IPR022998">
    <property type="entry name" value="ThiamineP_synth_TenI"/>
</dbReference>
<sequence length="208" mass="22740">MNRTDLAVYFIMGTENCNNESPLSVLEDALKAGITIFQLREKGNEPLMGKELEQFARACRSLCKQYGVPFIVNDDVDLALKIDADGIHVGQDDTPIEEIREKFQHKIIGVSVHNKEEMVKAVEGGADYVGIGPIFETKSKPDAKKPAGVDFLKDARKMYPNFPIVGIGGITPFNAHMVLEAGADGVAVISAICNSNNRSQTVQQFKGK</sequence>
<feature type="binding site" evidence="9">
    <location>
        <position position="169"/>
    </location>
    <ligand>
        <name>2-[(2R,5Z)-2-carboxy-4-methylthiazol-5(2H)-ylidene]ethyl phosphate</name>
        <dbReference type="ChEBI" id="CHEBI:62899"/>
    </ligand>
</feature>
<evidence type="ECO:0000313" key="13">
    <source>
        <dbReference type="EMBL" id="MBB5148763.1"/>
    </source>
</evidence>
<feature type="binding site" evidence="9">
    <location>
        <position position="93"/>
    </location>
    <ligand>
        <name>Mg(2+)</name>
        <dbReference type="ChEBI" id="CHEBI:18420"/>
    </ligand>
</feature>
<dbReference type="GO" id="GO:0000287">
    <property type="term" value="F:magnesium ion binding"/>
    <property type="evidence" value="ECO:0007669"/>
    <property type="project" value="UniProtKB-UniRule"/>
</dbReference>
<evidence type="ECO:0000256" key="6">
    <source>
        <dbReference type="ARBA" id="ARBA00047334"/>
    </source>
</evidence>
<evidence type="ECO:0000256" key="4">
    <source>
        <dbReference type="ARBA" id="ARBA00022842"/>
    </source>
</evidence>
<dbReference type="AlphaFoldDB" id="A0A840PRY9"/>
<proteinExistence type="inferred from homology"/>
<dbReference type="FunFam" id="3.20.20.70:FF:000096">
    <property type="entry name" value="Thiamine-phosphate synthase"/>
    <property type="match status" value="1"/>
</dbReference>
<dbReference type="PANTHER" id="PTHR20857:SF15">
    <property type="entry name" value="THIAMINE-PHOSPHATE SYNTHASE"/>
    <property type="match status" value="1"/>
</dbReference>
<evidence type="ECO:0000259" key="12">
    <source>
        <dbReference type="Pfam" id="PF02581"/>
    </source>
</evidence>
<feature type="domain" description="Thiamine phosphate synthase/TenI" evidence="12">
    <location>
        <begin position="8"/>
        <end position="192"/>
    </location>
</feature>
<evidence type="ECO:0000256" key="5">
    <source>
        <dbReference type="ARBA" id="ARBA00022977"/>
    </source>
</evidence>
<dbReference type="GO" id="GO:0004789">
    <property type="term" value="F:thiamine-phosphate diphosphorylase activity"/>
    <property type="evidence" value="ECO:0007669"/>
    <property type="project" value="UniProtKB-UniRule"/>
</dbReference>
<feature type="binding site" evidence="9">
    <location>
        <begin position="189"/>
        <end position="190"/>
    </location>
    <ligand>
        <name>2-[(2R,5Z)-2-carboxy-4-methylthiazol-5(2H)-ylidene]ethyl phosphate</name>
        <dbReference type="ChEBI" id="CHEBI:62899"/>
    </ligand>
</feature>
<feature type="binding site" evidence="9">
    <location>
        <position position="111"/>
    </location>
    <ligand>
        <name>4-amino-2-methyl-5-(diphosphooxymethyl)pyrimidine</name>
        <dbReference type="ChEBI" id="CHEBI:57841"/>
    </ligand>
</feature>
<dbReference type="EMBL" id="JACHGZ010000009">
    <property type="protein sequence ID" value="MBB5148763.1"/>
    <property type="molecule type" value="Genomic_DNA"/>
</dbReference>
<dbReference type="RefSeq" id="WP_016837843.1">
    <property type="nucleotide sequence ID" value="NZ_AP018335.1"/>
</dbReference>
<dbReference type="HAMAP" id="MF_00097">
    <property type="entry name" value="TMP_synthase"/>
    <property type="match status" value="1"/>
</dbReference>
<dbReference type="CDD" id="cd00564">
    <property type="entry name" value="TMP_TenI"/>
    <property type="match status" value="1"/>
</dbReference>
<dbReference type="GO" id="GO:0009229">
    <property type="term" value="P:thiamine diphosphate biosynthetic process"/>
    <property type="evidence" value="ECO:0007669"/>
    <property type="project" value="UniProtKB-UniRule"/>
</dbReference>
<dbReference type="GO" id="GO:0009228">
    <property type="term" value="P:thiamine biosynthetic process"/>
    <property type="evidence" value="ECO:0007669"/>
    <property type="project" value="UniProtKB-KW"/>
</dbReference>
<name>A0A840PRY9_URETH</name>
<keyword evidence="5 9" id="KW-0784">Thiamine biosynthesis</keyword>
<evidence type="ECO:0000256" key="1">
    <source>
        <dbReference type="ARBA" id="ARBA00005165"/>
    </source>
</evidence>
<keyword evidence="3 9" id="KW-0479">Metal-binding</keyword>
<dbReference type="SUPFAM" id="SSF51391">
    <property type="entry name" value="Thiamin phosphate synthase"/>
    <property type="match status" value="1"/>
</dbReference>
<dbReference type="InterPro" id="IPR036206">
    <property type="entry name" value="ThiamineP_synth_sf"/>
</dbReference>
<dbReference type="EC" id="2.5.1.3" evidence="9"/>
<evidence type="ECO:0000256" key="7">
    <source>
        <dbReference type="ARBA" id="ARBA00047851"/>
    </source>
</evidence>
<feature type="binding site" evidence="9">
    <location>
        <position position="140"/>
    </location>
    <ligand>
        <name>4-amino-2-methyl-5-(diphosphooxymethyl)pyrimidine</name>
        <dbReference type="ChEBI" id="CHEBI:57841"/>
    </ligand>
</feature>
<feature type="binding site" evidence="9">
    <location>
        <position position="74"/>
    </location>
    <ligand>
        <name>Mg(2+)</name>
        <dbReference type="ChEBI" id="CHEBI:18420"/>
    </ligand>
</feature>
<dbReference type="UniPathway" id="UPA00060">
    <property type="reaction ID" value="UER00141"/>
</dbReference>
<comment type="pathway">
    <text evidence="1 9 11">Cofactor biosynthesis; thiamine diphosphate biosynthesis; thiamine phosphate from 4-amino-2-methyl-5-diphosphomethylpyrimidine and 4-methyl-5-(2-phosphoethyl)-thiazole: step 1/1.</text>
</comment>
<organism evidence="13 14">
    <name type="scientific">Ureibacillus thermosphaericus</name>
    <dbReference type="NCBI Taxonomy" id="51173"/>
    <lineage>
        <taxon>Bacteria</taxon>
        <taxon>Bacillati</taxon>
        <taxon>Bacillota</taxon>
        <taxon>Bacilli</taxon>
        <taxon>Bacillales</taxon>
        <taxon>Caryophanaceae</taxon>
        <taxon>Ureibacillus</taxon>
    </lineage>
</organism>
<keyword evidence="4 9" id="KW-0460">Magnesium</keyword>
<evidence type="ECO:0000256" key="9">
    <source>
        <dbReference type="HAMAP-Rule" id="MF_00097"/>
    </source>
</evidence>
<dbReference type="PANTHER" id="PTHR20857">
    <property type="entry name" value="THIAMINE-PHOSPHATE PYROPHOSPHORYLASE"/>
    <property type="match status" value="1"/>
</dbReference>